<feature type="transmembrane region" description="Helical" evidence="6">
    <location>
        <begin position="87"/>
        <end position="105"/>
    </location>
</feature>
<feature type="transmembrane region" description="Helical" evidence="6">
    <location>
        <begin position="137"/>
        <end position="158"/>
    </location>
</feature>
<keyword evidence="3 6" id="KW-0812">Transmembrane</keyword>
<evidence type="ECO:0000256" key="6">
    <source>
        <dbReference type="SAM" id="Phobius"/>
    </source>
</evidence>
<evidence type="ECO:0000313" key="8">
    <source>
        <dbReference type="EMBL" id="RRJ21445.1"/>
    </source>
</evidence>
<evidence type="ECO:0000256" key="2">
    <source>
        <dbReference type="ARBA" id="ARBA00007362"/>
    </source>
</evidence>
<proteinExistence type="inferred from homology"/>
<dbReference type="InterPro" id="IPR000620">
    <property type="entry name" value="EamA_dom"/>
</dbReference>
<dbReference type="Proteomes" id="UP000276260">
    <property type="component" value="Unassembled WGS sequence"/>
</dbReference>
<evidence type="ECO:0000259" key="7">
    <source>
        <dbReference type="Pfam" id="PF00892"/>
    </source>
</evidence>
<keyword evidence="4 6" id="KW-1133">Transmembrane helix</keyword>
<comment type="caution">
    <text evidence="8">The sequence shown here is derived from an EMBL/GenBank/DDBJ whole genome shotgun (WGS) entry which is preliminary data.</text>
</comment>
<comment type="subcellular location">
    <subcellularLocation>
        <location evidence="1">Membrane</location>
        <topology evidence="1">Multi-pass membrane protein</topology>
    </subcellularLocation>
</comment>
<dbReference type="OrthoDB" id="1412048at2"/>
<dbReference type="InterPro" id="IPR050638">
    <property type="entry name" value="AA-Vitamin_Transporters"/>
</dbReference>
<name>A0A3P3QK77_9GAMM</name>
<dbReference type="InterPro" id="IPR037185">
    <property type="entry name" value="EmrE-like"/>
</dbReference>
<keyword evidence="5 6" id="KW-0472">Membrane</keyword>
<dbReference type="PANTHER" id="PTHR32322:SF2">
    <property type="entry name" value="EAMA DOMAIN-CONTAINING PROTEIN"/>
    <property type="match status" value="1"/>
</dbReference>
<protein>
    <submittedName>
        <fullName evidence="8">EamA family transporter</fullName>
    </submittedName>
</protein>
<feature type="transmembrane region" description="Helical" evidence="6">
    <location>
        <begin position="29"/>
        <end position="48"/>
    </location>
</feature>
<dbReference type="SUPFAM" id="SSF103481">
    <property type="entry name" value="Multidrug resistance efflux transporter EmrE"/>
    <property type="match status" value="2"/>
</dbReference>
<feature type="domain" description="EamA" evidence="7">
    <location>
        <begin position="3"/>
        <end position="129"/>
    </location>
</feature>
<dbReference type="EMBL" id="RRCF01000002">
    <property type="protein sequence ID" value="RRJ21445.1"/>
    <property type="molecule type" value="Genomic_DNA"/>
</dbReference>
<evidence type="ECO:0000313" key="9">
    <source>
        <dbReference type="Proteomes" id="UP000276260"/>
    </source>
</evidence>
<feature type="transmembrane region" description="Helical" evidence="6">
    <location>
        <begin position="204"/>
        <end position="222"/>
    </location>
</feature>
<accession>A0A3P3QK77</accession>
<dbReference type="AlphaFoldDB" id="A0A3P3QK77"/>
<evidence type="ECO:0000256" key="5">
    <source>
        <dbReference type="ARBA" id="ARBA00023136"/>
    </source>
</evidence>
<gene>
    <name evidence="8" type="ORF">EIK76_11265</name>
</gene>
<feature type="transmembrane region" description="Helical" evidence="6">
    <location>
        <begin position="259"/>
        <end position="276"/>
    </location>
</feature>
<evidence type="ECO:0000256" key="3">
    <source>
        <dbReference type="ARBA" id="ARBA00022692"/>
    </source>
</evidence>
<dbReference type="PANTHER" id="PTHR32322">
    <property type="entry name" value="INNER MEMBRANE TRANSPORTER"/>
    <property type="match status" value="1"/>
</dbReference>
<evidence type="ECO:0000256" key="1">
    <source>
        <dbReference type="ARBA" id="ARBA00004141"/>
    </source>
</evidence>
<comment type="similarity">
    <text evidence="2">Belongs to the EamA transporter family.</text>
</comment>
<feature type="transmembrane region" description="Helical" evidence="6">
    <location>
        <begin position="60"/>
        <end position="81"/>
    </location>
</feature>
<feature type="transmembrane region" description="Helical" evidence="6">
    <location>
        <begin position="234"/>
        <end position="253"/>
    </location>
</feature>
<sequence>MGLLWLVTLIWAFSFSLIGEFLSGRVDPYLAVSSRMLLALILFLPWLLKSTSSKTQASALAAIGAVQLGLMYLFLYHSFLYLTVAEVLLFTILTPVYISVLDYFWRYKKLHLRWLGPALLAILGALVIRYQNLSADFWLGLALIQAANLCFAFGQVAYRQLDLGSTGSQRYNFGWFFVGATIISLVATALFADWNKMPSTTLDYGILIWLGLVASGLGYWLWNAGARQVNANQLAVMNNVLIPAGLVVNFVFWQQNVNWLTLSAGSALILASLFWASRQNTN</sequence>
<keyword evidence="9" id="KW-1185">Reference proteome</keyword>
<dbReference type="GO" id="GO:0016020">
    <property type="term" value="C:membrane"/>
    <property type="evidence" value="ECO:0007669"/>
    <property type="project" value="UniProtKB-SubCell"/>
</dbReference>
<dbReference type="RefSeq" id="WP_046521412.1">
    <property type="nucleotide sequence ID" value="NZ_LAVS01000096.1"/>
</dbReference>
<organism evidence="8 9">
    <name type="scientific">Rheinheimera mesophila</name>
    <dbReference type="NCBI Taxonomy" id="1547515"/>
    <lineage>
        <taxon>Bacteria</taxon>
        <taxon>Pseudomonadati</taxon>
        <taxon>Pseudomonadota</taxon>
        <taxon>Gammaproteobacteria</taxon>
        <taxon>Chromatiales</taxon>
        <taxon>Chromatiaceae</taxon>
        <taxon>Rheinheimera</taxon>
    </lineage>
</organism>
<dbReference type="Pfam" id="PF00892">
    <property type="entry name" value="EamA"/>
    <property type="match status" value="2"/>
</dbReference>
<feature type="transmembrane region" description="Helical" evidence="6">
    <location>
        <begin position="170"/>
        <end position="192"/>
    </location>
</feature>
<reference evidence="8 9" key="1">
    <citation type="submission" date="2018-11" db="EMBL/GenBank/DDBJ databases">
        <title>Draft genome analysis of Rheinheimera mesophila isolated from an industrial waste site.</title>
        <authorList>
            <person name="Yu Q."/>
            <person name="Qi Y."/>
            <person name="Zhang H."/>
            <person name="Lu Y."/>
            <person name="Pu J."/>
        </authorList>
    </citation>
    <scope>NUCLEOTIDE SEQUENCE [LARGE SCALE GENOMIC DNA]</scope>
    <source>
        <strain evidence="8 9">IITR13</strain>
    </source>
</reference>
<feature type="transmembrane region" description="Helical" evidence="6">
    <location>
        <begin position="112"/>
        <end position="131"/>
    </location>
</feature>
<feature type="domain" description="EamA" evidence="7">
    <location>
        <begin position="139"/>
        <end position="276"/>
    </location>
</feature>
<evidence type="ECO:0000256" key="4">
    <source>
        <dbReference type="ARBA" id="ARBA00022989"/>
    </source>
</evidence>